<keyword evidence="5" id="KW-1185">Reference proteome</keyword>
<feature type="domain" description="GFO/IDH/MocA-like oxidoreductase" evidence="3">
    <location>
        <begin position="155"/>
        <end position="267"/>
    </location>
</feature>
<feature type="domain" description="Gfo/Idh/MocA-like oxidoreductase N-terminal" evidence="2">
    <location>
        <begin position="25"/>
        <end position="141"/>
    </location>
</feature>
<dbReference type="InterPro" id="IPR036291">
    <property type="entry name" value="NAD(P)-bd_dom_sf"/>
</dbReference>
<dbReference type="GO" id="GO:0000166">
    <property type="term" value="F:nucleotide binding"/>
    <property type="evidence" value="ECO:0007669"/>
    <property type="project" value="InterPro"/>
</dbReference>
<dbReference type="GO" id="GO:0016491">
    <property type="term" value="F:oxidoreductase activity"/>
    <property type="evidence" value="ECO:0007669"/>
    <property type="project" value="UniProtKB-KW"/>
</dbReference>
<organism evidence="4 5">
    <name type="scientific">Paludibaculum fermentans</name>
    <dbReference type="NCBI Taxonomy" id="1473598"/>
    <lineage>
        <taxon>Bacteria</taxon>
        <taxon>Pseudomonadati</taxon>
        <taxon>Acidobacteriota</taxon>
        <taxon>Terriglobia</taxon>
        <taxon>Bryobacterales</taxon>
        <taxon>Bryobacteraceae</taxon>
        <taxon>Paludibaculum</taxon>
    </lineage>
</organism>
<dbReference type="EMBL" id="CP063849">
    <property type="protein sequence ID" value="QOY86854.1"/>
    <property type="molecule type" value="Genomic_DNA"/>
</dbReference>
<evidence type="ECO:0000256" key="1">
    <source>
        <dbReference type="ARBA" id="ARBA00023002"/>
    </source>
</evidence>
<dbReference type="InterPro" id="IPR055170">
    <property type="entry name" value="GFO_IDH_MocA-like_dom"/>
</dbReference>
<evidence type="ECO:0000313" key="4">
    <source>
        <dbReference type="EMBL" id="QOY86854.1"/>
    </source>
</evidence>
<dbReference type="AlphaFoldDB" id="A0A7S7NNK3"/>
<proteinExistence type="predicted"/>
<dbReference type="Proteomes" id="UP000593892">
    <property type="component" value="Chromosome"/>
</dbReference>
<evidence type="ECO:0000313" key="5">
    <source>
        <dbReference type="Proteomes" id="UP000593892"/>
    </source>
</evidence>
<protein>
    <submittedName>
        <fullName evidence="4">Gfo/Idh/MocA family oxidoreductase</fullName>
    </submittedName>
</protein>
<dbReference type="InterPro" id="IPR050463">
    <property type="entry name" value="Gfo/Idh/MocA_oxidrdct_glycsds"/>
</dbReference>
<evidence type="ECO:0000259" key="3">
    <source>
        <dbReference type="Pfam" id="PF22725"/>
    </source>
</evidence>
<dbReference type="Pfam" id="PF01408">
    <property type="entry name" value="GFO_IDH_MocA"/>
    <property type="match status" value="1"/>
</dbReference>
<keyword evidence="1" id="KW-0560">Oxidoreductase</keyword>
<accession>A0A7S7NNK3</accession>
<dbReference type="RefSeq" id="WP_194448523.1">
    <property type="nucleotide sequence ID" value="NZ_CP063849.1"/>
</dbReference>
<reference evidence="4 5" key="1">
    <citation type="submission" date="2020-10" db="EMBL/GenBank/DDBJ databases">
        <title>Complete genome sequence of Paludibaculum fermentans P105T, a facultatively anaerobic acidobacterium capable of dissimilatory Fe(III) reduction.</title>
        <authorList>
            <person name="Dedysh S.N."/>
            <person name="Beletsky A.V."/>
            <person name="Kulichevskaya I.S."/>
            <person name="Mardanov A.V."/>
            <person name="Ravin N.V."/>
        </authorList>
    </citation>
    <scope>NUCLEOTIDE SEQUENCE [LARGE SCALE GENOMIC DNA]</scope>
    <source>
        <strain evidence="4 5">P105</strain>
    </source>
</reference>
<name>A0A7S7NNK3_PALFE</name>
<evidence type="ECO:0000259" key="2">
    <source>
        <dbReference type="Pfam" id="PF01408"/>
    </source>
</evidence>
<dbReference type="Gene3D" id="3.40.50.720">
    <property type="entry name" value="NAD(P)-binding Rossmann-like Domain"/>
    <property type="match status" value="1"/>
</dbReference>
<dbReference type="SUPFAM" id="SSF51735">
    <property type="entry name" value="NAD(P)-binding Rossmann-fold domains"/>
    <property type="match status" value="1"/>
</dbReference>
<dbReference type="PANTHER" id="PTHR43818:SF11">
    <property type="entry name" value="BCDNA.GH03377"/>
    <property type="match status" value="1"/>
</dbReference>
<dbReference type="KEGG" id="pfer:IRI77_29345"/>
<dbReference type="PANTHER" id="PTHR43818">
    <property type="entry name" value="BCDNA.GH03377"/>
    <property type="match status" value="1"/>
</dbReference>
<dbReference type="SUPFAM" id="SSF55347">
    <property type="entry name" value="Glyceraldehyde-3-phosphate dehydrogenase-like, C-terminal domain"/>
    <property type="match status" value="1"/>
</dbReference>
<dbReference type="Pfam" id="PF22725">
    <property type="entry name" value="GFO_IDH_MocA_C3"/>
    <property type="match status" value="1"/>
</dbReference>
<gene>
    <name evidence="4" type="ORF">IRI77_29345</name>
</gene>
<sequence>MTSLTRRTFLAAAPALAQPPARKISIAFLGAAHSHAEGKIAVVRANPAFSLAGIVEDDPKFRARYEAAGLPLITREKALTDSAIEVIVVESEVKRHARDGFAALNAGKHVHLEKPPADNMTETRTVIEAARRKQRLLQLGYMWRHHPGMNLMLDAARQGWLGDIYLIKGMMNTLITAEQRPEWNLFPGGQMFEQGCHLFDPITRLLGKPAKISSVLKTSGDFKDTLKDNTVAVLEYPRAVAVITTAVLQPTANPYRCLEIFGTNGTAVLRPIEQPVLEIDLAKPAGPYKAGRQKVDLPPFRRYEGDFAELARCITEHKPLSVTLEQEFILQQVLLEASHM</sequence>
<dbReference type="Gene3D" id="3.30.360.10">
    <property type="entry name" value="Dihydrodipicolinate Reductase, domain 2"/>
    <property type="match status" value="1"/>
</dbReference>
<dbReference type="InterPro" id="IPR000683">
    <property type="entry name" value="Gfo/Idh/MocA-like_OxRdtase_N"/>
</dbReference>